<comment type="subunit">
    <text evidence="10">Monomer. Associates with 30S ribosomal subunit, binds 16S rRNA.</text>
</comment>
<dbReference type="PROSITE" id="PS50936">
    <property type="entry name" value="ENGC_GTPASE"/>
    <property type="match status" value="1"/>
</dbReference>
<evidence type="ECO:0000256" key="8">
    <source>
        <dbReference type="ARBA" id="ARBA00022884"/>
    </source>
</evidence>
<keyword evidence="15" id="KW-1185">Reference proteome</keyword>
<gene>
    <name evidence="10 13" type="primary">rsgA</name>
    <name evidence="14" type="ORF">C0Z16_05540</name>
    <name evidence="13" type="ORF">LMG27174_00668</name>
</gene>
<feature type="domain" description="CP-type G" evidence="12">
    <location>
        <begin position="83"/>
        <end position="267"/>
    </location>
</feature>
<feature type="binding site" evidence="10">
    <location>
        <begin position="185"/>
        <end position="193"/>
    </location>
    <ligand>
        <name>GTP</name>
        <dbReference type="ChEBI" id="CHEBI:37565"/>
    </ligand>
</feature>
<keyword evidence="2 10" id="KW-0690">Ribosome biogenesis</keyword>
<dbReference type="AlphaFoldDB" id="A0A2N7WU53"/>
<accession>A0A2N7WU53</accession>
<evidence type="ECO:0000256" key="2">
    <source>
        <dbReference type="ARBA" id="ARBA00022517"/>
    </source>
</evidence>
<keyword evidence="7 10" id="KW-0862">Zinc</keyword>
<dbReference type="SUPFAM" id="SSF52540">
    <property type="entry name" value="P-loop containing nucleoside triphosphate hydrolases"/>
    <property type="match status" value="1"/>
</dbReference>
<evidence type="ECO:0000313" key="14">
    <source>
        <dbReference type="EMBL" id="PMS32996.1"/>
    </source>
</evidence>
<dbReference type="GO" id="GO:0019843">
    <property type="term" value="F:rRNA binding"/>
    <property type="evidence" value="ECO:0007669"/>
    <property type="project" value="UniProtKB-KW"/>
</dbReference>
<dbReference type="GO" id="GO:0042274">
    <property type="term" value="P:ribosomal small subunit biogenesis"/>
    <property type="evidence" value="ECO:0007669"/>
    <property type="project" value="UniProtKB-UniRule"/>
</dbReference>
<comment type="cofactor">
    <cofactor evidence="10">
        <name>Zn(2+)</name>
        <dbReference type="ChEBI" id="CHEBI:29105"/>
    </cofactor>
    <text evidence="10">Binds 1 zinc ion per subunit.</text>
</comment>
<evidence type="ECO:0000256" key="4">
    <source>
        <dbReference type="ARBA" id="ARBA00022730"/>
    </source>
</evidence>
<evidence type="ECO:0000313" key="13">
    <source>
        <dbReference type="EMBL" id="CAB3644034.1"/>
    </source>
</evidence>
<feature type="binding site" evidence="10">
    <location>
        <begin position="131"/>
        <end position="134"/>
    </location>
    <ligand>
        <name>GTP</name>
        <dbReference type="ChEBI" id="CHEBI:37565"/>
    </ligand>
</feature>
<dbReference type="PANTHER" id="PTHR32120:SF11">
    <property type="entry name" value="SMALL RIBOSOMAL SUBUNIT BIOGENESIS GTPASE RSGA 1, MITOCHONDRIAL-RELATED"/>
    <property type="match status" value="1"/>
</dbReference>
<evidence type="ECO:0000313" key="16">
    <source>
        <dbReference type="Proteomes" id="UP000494205"/>
    </source>
</evidence>
<keyword evidence="9 10" id="KW-0342">GTP-binding</keyword>
<dbReference type="Proteomes" id="UP000235659">
    <property type="component" value="Unassembled WGS sequence"/>
</dbReference>
<dbReference type="Gene3D" id="1.10.40.50">
    <property type="entry name" value="Probable gtpase engc, domain 3"/>
    <property type="match status" value="1"/>
</dbReference>
<feature type="binding site" evidence="10">
    <location>
        <position position="291"/>
    </location>
    <ligand>
        <name>Zn(2+)</name>
        <dbReference type="ChEBI" id="CHEBI:29105"/>
    </ligand>
</feature>
<dbReference type="Proteomes" id="UP000494205">
    <property type="component" value="Unassembled WGS sequence"/>
</dbReference>
<dbReference type="RefSeq" id="WP_102631186.1">
    <property type="nucleotide sequence ID" value="NZ_CADIJZ010000002.1"/>
</dbReference>
<sequence>MSGRPPKAPRATSSTRVGGLVVAAHGRHYLVAPEDGGPMLQCFPRGKRSEVAVGDRVIYEPTSADQGVIVEIGERRNLLYRSDQYKSKLFAANLDQLLIVLATEPHFSEDLLGRALVAAEANELKPLIVLNKIDVTDSLEGARKRLEPYRELGYTVVEVSIKAQPEAARPALTEHLRGHSTLLLGQSGMGKSTLVNLLIPDAEVATREISTALNSGRHTTTFTRLYPLPSGRHSGIHSDICSDTYSDTRSADGASGALIDSPGFQEFGLHHLTEGRLERAFPEFRPLLPNCRFYNCHHLHEPGCAILEAVADGRIRRERHALYAQLVHEASQIVR</sequence>
<feature type="binding site" evidence="10">
    <location>
        <position position="296"/>
    </location>
    <ligand>
        <name>Zn(2+)</name>
        <dbReference type="ChEBI" id="CHEBI:29105"/>
    </ligand>
</feature>
<dbReference type="InterPro" id="IPR010914">
    <property type="entry name" value="RsgA_GTPase_dom"/>
</dbReference>
<dbReference type="PROSITE" id="PS51721">
    <property type="entry name" value="G_CP"/>
    <property type="match status" value="1"/>
</dbReference>
<evidence type="ECO:0000259" key="12">
    <source>
        <dbReference type="PROSITE" id="PS51721"/>
    </source>
</evidence>
<keyword evidence="5 10" id="KW-0547">Nucleotide-binding</keyword>
<evidence type="ECO:0000259" key="11">
    <source>
        <dbReference type="PROSITE" id="PS50936"/>
    </source>
</evidence>
<keyword evidence="6 10" id="KW-0378">Hydrolase</keyword>
<comment type="similarity">
    <text evidence="10">Belongs to the TRAFAC class YlqF/YawG GTPase family. RsgA subfamily.</text>
</comment>
<feature type="binding site" evidence="10">
    <location>
        <position position="298"/>
    </location>
    <ligand>
        <name>Zn(2+)</name>
        <dbReference type="ChEBI" id="CHEBI:29105"/>
    </ligand>
</feature>
<dbReference type="CDD" id="cd01854">
    <property type="entry name" value="YjeQ_EngC"/>
    <property type="match status" value="1"/>
</dbReference>
<dbReference type="InterPro" id="IPR004881">
    <property type="entry name" value="Ribosome_biogen_GTPase_RsgA"/>
</dbReference>
<proteinExistence type="inferred from homology"/>
<dbReference type="InterPro" id="IPR030378">
    <property type="entry name" value="G_CP_dom"/>
</dbReference>
<dbReference type="GO" id="GO:0003924">
    <property type="term" value="F:GTPase activity"/>
    <property type="evidence" value="ECO:0007669"/>
    <property type="project" value="UniProtKB-UniRule"/>
</dbReference>
<keyword evidence="4 10" id="KW-0699">rRNA-binding</keyword>
<dbReference type="Pfam" id="PF03193">
    <property type="entry name" value="RsgA_GTPase"/>
    <property type="match status" value="1"/>
</dbReference>
<protein>
    <recommendedName>
        <fullName evidence="10">Small ribosomal subunit biogenesis GTPase RsgA</fullName>
        <ecNumber evidence="10">3.6.1.-</ecNumber>
    </recommendedName>
</protein>
<evidence type="ECO:0000256" key="7">
    <source>
        <dbReference type="ARBA" id="ARBA00022833"/>
    </source>
</evidence>
<reference evidence="14 15" key="1">
    <citation type="submission" date="2018-01" db="EMBL/GenBank/DDBJ databases">
        <title>Whole genome analyses suggest that Burkholderia sensu lato contains two further novel genera in the rhizoxinica-symbiotica group Mycetohabitans gen. nov., and Trinickia gen. nov.: implications for the evolution of diazotrophy and nodulation in the Burkholderiaceae.</title>
        <authorList>
            <person name="Estrada-de los Santos P."/>
            <person name="Palmer M."/>
            <person name="Chavez-Ramirez B."/>
            <person name="Beukes C."/>
            <person name="Steenkamp E.T."/>
            <person name="Hirsch A.M."/>
            <person name="Manyaka P."/>
            <person name="Maluk M."/>
            <person name="Lafos M."/>
            <person name="Crook M."/>
            <person name="Gross E."/>
            <person name="Simon M.F."/>
            <person name="Bueno dos Reis Junior F."/>
            <person name="Poole P.S."/>
            <person name="Venter S.N."/>
            <person name="James E.K."/>
        </authorList>
    </citation>
    <scope>NUCLEOTIDE SEQUENCE [LARGE SCALE GENOMIC DNA]</scope>
    <source>
        <strain evidence="14 15">WSM 3937</strain>
    </source>
</reference>
<evidence type="ECO:0000256" key="9">
    <source>
        <dbReference type="ARBA" id="ARBA00023134"/>
    </source>
</evidence>
<dbReference type="SUPFAM" id="SSF50249">
    <property type="entry name" value="Nucleic acid-binding proteins"/>
    <property type="match status" value="1"/>
</dbReference>
<dbReference type="EC" id="3.6.1.-" evidence="10"/>
<evidence type="ECO:0000256" key="10">
    <source>
        <dbReference type="HAMAP-Rule" id="MF_01820"/>
    </source>
</evidence>
<dbReference type="CDD" id="cd04466">
    <property type="entry name" value="S1_YloQ_GTPase"/>
    <property type="match status" value="1"/>
</dbReference>
<dbReference type="InterPro" id="IPR012340">
    <property type="entry name" value="NA-bd_OB-fold"/>
</dbReference>
<evidence type="ECO:0000313" key="15">
    <source>
        <dbReference type="Proteomes" id="UP000235659"/>
    </source>
</evidence>
<name>A0A2N7WU53_9BURK</name>
<keyword evidence="3 10" id="KW-0479">Metal-binding</keyword>
<comment type="subcellular location">
    <subcellularLocation>
        <location evidence="10">Cytoplasm</location>
    </subcellularLocation>
</comment>
<dbReference type="GO" id="GO:0005737">
    <property type="term" value="C:cytoplasm"/>
    <property type="evidence" value="ECO:0007669"/>
    <property type="project" value="UniProtKB-SubCell"/>
</dbReference>
<organism evidence="13 16">
    <name type="scientific">Paraburkholderia rhynchosiae</name>
    <dbReference type="NCBI Taxonomy" id="487049"/>
    <lineage>
        <taxon>Bacteria</taxon>
        <taxon>Pseudomonadati</taxon>
        <taxon>Pseudomonadota</taxon>
        <taxon>Betaproteobacteria</taxon>
        <taxon>Burkholderiales</taxon>
        <taxon>Burkholderiaceae</taxon>
        <taxon>Paraburkholderia</taxon>
    </lineage>
</organism>
<evidence type="ECO:0000256" key="5">
    <source>
        <dbReference type="ARBA" id="ARBA00022741"/>
    </source>
</evidence>
<dbReference type="HAMAP" id="MF_01820">
    <property type="entry name" value="GTPase_RsgA"/>
    <property type="match status" value="1"/>
</dbReference>
<dbReference type="Gene3D" id="3.40.50.300">
    <property type="entry name" value="P-loop containing nucleotide triphosphate hydrolases"/>
    <property type="match status" value="1"/>
</dbReference>
<dbReference type="Gene3D" id="2.40.50.140">
    <property type="entry name" value="Nucleic acid-binding proteins"/>
    <property type="match status" value="1"/>
</dbReference>
<evidence type="ECO:0000256" key="6">
    <source>
        <dbReference type="ARBA" id="ARBA00022801"/>
    </source>
</evidence>
<keyword evidence="1 10" id="KW-0963">Cytoplasm</keyword>
<feature type="domain" description="EngC GTPase" evidence="11">
    <location>
        <begin position="92"/>
        <end position="265"/>
    </location>
</feature>
<dbReference type="EMBL" id="CADIJZ010000002">
    <property type="protein sequence ID" value="CAB3644034.1"/>
    <property type="molecule type" value="Genomic_DNA"/>
</dbReference>
<reference evidence="13 16" key="2">
    <citation type="submission" date="2020-04" db="EMBL/GenBank/DDBJ databases">
        <authorList>
            <person name="De Canck E."/>
        </authorList>
    </citation>
    <scope>NUCLEOTIDE SEQUENCE [LARGE SCALE GENOMIC DNA]</scope>
    <source>
        <strain evidence="13 16">LMG 27174</strain>
    </source>
</reference>
<dbReference type="GO" id="GO:0005525">
    <property type="term" value="F:GTP binding"/>
    <property type="evidence" value="ECO:0007669"/>
    <property type="project" value="UniProtKB-UniRule"/>
</dbReference>
<dbReference type="OrthoDB" id="9809485at2"/>
<keyword evidence="8 10" id="KW-0694">RNA-binding</keyword>
<dbReference type="EMBL" id="PNXY01000003">
    <property type="protein sequence ID" value="PMS32996.1"/>
    <property type="molecule type" value="Genomic_DNA"/>
</dbReference>
<dbReference type="NCBIfam" id="TIGR00157">
    <property type="entry name" value="ribosome small subunit-dependent GTPase A"/>
    <property type="match status" value="1"/>
</dbReference>
<dbReference type="GO" id="GO:0046872">
    <property type="term" value="F:metal ion binding"/>
    <property type="evidence" value="ECO:0007669"/>
    <property type="project" value="UniProtKB-KW"/>
</dbReference>
<dbReference type="InterPro" id="IPR027417">
    <property type="entry name" value="P-loop_NTPase"/>
</dbReference>
<evidence type="ECO:0000256" key="3">
    <source>
        <dbReference type="ARBA" id="ARBA00022723"/>
    </source>
</evidence>
<comment type="function">
    <text evidence="10">One of several proteins that assist in the late maturation steps of the functional core of the 30S ribosomal subunit. Helps release RbfA from mature subunits. May play a role in the assembly of ribosomal proteins into the subunit. Circularly permuted GTPase that catalyzes slow GTP hydrolysis, GTPase activity is stimulated by the 30S ribosomal subunit.</text>
</comment>
<feature type="binding site" evidence="10">
    <location>
        <position position="304"/>
    </location>
    <ligand>
        <name>Zn(2+)</name>
        <dbReference type="ChEBI" id="CHEBI:29105"/>
    </ligand>
</feature>
<dbReference type="PANTHER" id="PTHR32120">
    <property type="entry name" value="SMALL RIBOSOMAL SUBUNIT BIOGENESIS GTPASE RSGA"/>
    <property type="match status" value="1"/>
</dbReference>
<evidence type="ECO:0000256" key="1">
    <source>
        <dbReference type="ARBA" id="ARBA00022490"/>
    </source>
</evidence>
<dbReference type="InterPro" id="IPR031944">
    <property type="entry name" value="RsgA_N"/>
</dbReference>